<keyword evidence="4" id="KW-1185">Reference proteome</keyword>
<dbReference type="NCBIfam" id="TIGR02777">
    <property type="entry name" value="LigD_PE_dom"/>
    <property type="match status" value="1"/>
</dbReference>
<sequence>MARLESYRAKRDFAVTPEPSGAEAASGSGRFVVQRHRARRLHYDLRLDVDGVLVSWAVPKGPTLDPKARHLAVHVEDHPLEYLHFEGVIPGGEYGGGDVIVWDRGNWRPARTDDPARAIRDGELHFDLYGEKLAGRFVLIRRDQDGDKEQWLLLHKNDEHAVADWDPEEHPASVKSGRTNDEVAARPEAIWRSGAPAAEAEQRLEQPEQTWDPPSDDELVALAKLRSEGRWRIGGRDLKLTNLDKVLFPAAGDNADEPPVTKRDFIRYHAEIAPYLLPYLAGRPVNTHRYPDGVDKPGFWHKEVPSHAPKWLTTWRNPDADEDETRRYAVVDSMPALAWLANYAAVELHPWTSRLPDVREPTWALIDIDPGEDTDFDDVLVYARLYRTALDFLGLAGAPKVTGQRGLQIWVPIRAGYTFDDTRQWVHRLSRMIGKTKPDLISWEWEKRKRSGLIRLDYTQNASNKTLVAPFSARPRPGAPVSVPITWEELDDPELRPDGWTVHTVLDRLAEVGDPLAPLIGVQQELPRL</sequence>
<reference evidence="4" key="1">
    <citation type="journal article" date="2019" name="Int. J. Syst. Evol. Microbiol.">
        <title>The Global Catalogue of Microorganisms (GCM) 10K type strain sequencing project: providing services to taxonomists for standard genome sequencing and annotation.</title>
        <authorList>
            <consortium name="The Broad Institute Genomics Platform"/>
            <consortium name="The Broad Institute Genome Sequencing Center for Infectious Disease"/>
            <person name="Wu L."/>
            <person name="Ma J."/>
        </authorList>
    </citation>
    <scope>NUCLEOTIDE SEQUENCE [LARGE SCALE GENOMIC DNA]</scope>
    <source>
        <strain evidence="4">KCTC 32255</strain>
    </source>
</reference>
<protein>
    <submittedName>
        <fullName evidence="3">Non-homologous end-joining DNA ligase</fullName>
        <ecNumber evidence="3">6.5.1.1</ecNumber>
    </submittedName>
</protein>
<dbReference type="InterPro" id="IPR014144">
    <property type="entry name" value="LigD_PE_domain"/>
</dbReference>
<dbReference type="PANTHER" id="PTHR42705:SF2">
    <property type="entry name" value="BIFUNCTIONAL NON-HOMOLOGOUS END JOINING PROTEIN LIGD"/>
    <property type="match status" value="1"/>
</dbReference>
<feature type="domain" description="DNA ligase D 3'-phosphoesterase" evidence="1">
    <location>
        <begin position="34"/>
        <end position="141"/>
    </location>
</feature>
<name>A0ABW2C1P9_9PSEU</name>
<evidence type="ECO:0000259" key="2">
    <source>
        <dbReference type="Pfam" id="PF21686"/>
    </source>
</evidence>
<dbReference type="InterPro" id="IPR052171">
    <property type="entry name" value="NHEJ_LigD"/>
</dbReference>
<evidence type="ECO:0000313" key="3">
    <source>
        <dbReference type="EMBL" id="MFC6868853.1"/>
    </source>
</evidence>
<gene>
    <name evidence="3" type="primary">ligD</name>
    <name evidence="3" type="ORF">ACFQGD_17055</name>
</gene>
<dbReference type="Pfam" id="PF13298">
    <property type="entry name" value="LigD_N"/>
    <property type="match status" value="1"/>
</dbReference>
<dbReference type="Gene3D" id="3.90.920.10">
    <property type="entry name" value="DNA primase, PRIM domain"/>
    <property type="match status" value="1"/>
</dbReference>
<evidence type="ECO:0000313" key="4">
    <source>
        <dbReference type="Proteomes" id="UP001596337"/>
    </source>
</evidence>
<dbReference type="PANTHER" id="PTHR42705">
    <property type="entry name" value="BIFUNCTIONAL NON-HOMOLOGOUS END JOINING PROTEIN LIGD"/>
    <property type="match status" value="1"/>
</dbReference>
<dbReference type="RefSeq" id="WP_345396880.1">
    <property type="nucleotide sequence ID" value="NZ_BAABLA010000026.1"/>
</dbReference>
<dbReference type="Proteomes" id="UP001596337">
    <property type="component" value="Unassembled WGS sequence"/>
</dbReference>
<evidence type="ECO:0000259" key="1">
    <source>
        <dbReference type="Pfam" id="PF13298"/>
    </source>
</evidence>
<dbReference type="NCBIfam" id="TIGR02778">
    <property type="entry name" value="ligD_pol"/>
    <property type="match status" value="1"/>
</dbReference>
<dbReference type="InterPro" id="IPR014145">
    <property type="entry name" value="LigD_pol_dom"/>
</dbReference>
<dbReference type="GO" id="GO:0003910">
    <property type="term" value="F:DNA ligase (ATP) activity"/>
    <property type="evidence" value="ECO:0007669"/>
    <property type="project" value="UniProtKB-EC"/>
</dbReference>
<feature type="domain" description="DNA ligase D polymerase" evidence="2">
    <location>
        <begin position="261"/>
        <end position="515"/>
    </location>
</feature>
<dbReference type="Pfam" id="PF21686">
    <property type="entry name" value="LigD_Prim-Pol"/>
    <property type="match status" value="1"/>
</dbReference>
<comment type="caution">
    <text evidence="3">The sequence shown here is derived from an EMBL/GenBank/DDBJ whole genome shotgun (WGS) entry which is preliminary data.</text>
</comment>
<dbReference type="EMBL" id="JBHSXX010000001">
    <property type="protein sequence ID" value="MFC6868853.1"/>
    <property type="molecule type" value="Genomic_DNA"/>
</dbReference>
<proteinExistence type="predicted"/>
<keyword evidence="3" id="KW-0436">Ligase</keyword>
<organism evidence="3 4">
    <name type="scientific">Haloechinothrix salitolerans</name>
    <dbReference type="NCBI Taxonomy" id="926830"/>
    <lineage>
        <taxon>Bacteria</taxon>
        <taxon>Bacillati</taxon>
        <taxon>Actinomycetota</taxon>
        <taxon>Actinomycetes</taxon>
        <taxon>Pseudonocardiales</taxon>
        <taxon>Pseudonocardiaceae</taxon>
        <taxon>Haloechinothrix</taxon>
    </lineage>
</organism>
<accession>A0ABW2C1P9</accession>
<dbReference type="EC" id="6.5.1.1" evidence="3"/>